<name>A0A7J3SLD7_9CREN</name>
<dbReference type="EMBL" id="DTLS01000024">
    <property type="protein sequence ID" value="HGZ59709.1"/>
    <property type="molecule type" value="Genomic_DNA"/>
</dbReference>
<organism evidence="7">
    <name type="scientific">Fervidicoccus fontis</name>
    <dbReference type="NCBI Taxonomy" id="683846"/>
    <lineage>
        <taxon>Archaea</taxon>
        <taxon>Thermoproteota</taxon>
        <taxon>Thermoprotei</taxon>
        <taxon>Fervidicoccales</taxon>
        <taxon>Fervidicoccaceae</taxon>
        <taxon>Fervidicoccus</taxon>
    </lineage>
</organism>
<feature type="transmembrane region" description="Helical" evidence="6">
    <location>
        <begin position="366"/>
        <end position="385"/>
    </location>
</feature>
<comment type="caution">
    <text evidence="7">The sequence shown here is derived from an EMBL/GenBank/DDBJ whole genome shotgun (WGS) entry which is preliminary data.</text>
</comment>
<dbReference type="Gene3D" id="1.10.4160.10">
    <property type="entry name" value="Hydantoin permease"/>
    <property type="match status" value="1"/>
</dbReference>
<evidence type="ECO:0000256" key="1">
    <source>
        <dbReference type="ARBA" id="ARBA00004141"/>
    </source>
</evidence>
<comment type="similarity">
    <text evidence="2">Belongs to the purine-cytosine permease (2.A.39) family.</text>
</comment>
<dbReference type="PANTHER" id="PTHR30618">
    <property type="entry name" value="NCS1 FAMILY PURINE/PYRIMIDINE TRANSPORTER"/>
    <property type="match status" value="1"/>
</dbReference>
<evidence type="ECO:0000256" key="5">
    <source>
        <dbReference type="ARBA" id="ARBA00023136"/>
    </source>
</evidence>
<evidence type="ECO:0000256" key="4">
    <source>
        <dbReference type="ARBA" id="ARBA00022989"/>
    </source>
</evidence>
<feature type="transmembrane region" description="Helical" evidence="6">
    <location>
        <begin position="144"/>
        <end position="164"/>
    </location>
</feature>
<dbReference type="PANTHER" id="PTHR30618:SF0">
    <property type="entry name" value="PURINE-URACIL PERMEASE NCS1"/>
    <property type="match status" value="1"/>
</dbReference>
<keyword evidence="5 6" id="KW-0472">Membrane</keyword>
<proteinExistence type="inferred from homology"/>
<dbReference type="Pfam" id="PF02133">
    <property type="entry name" value="Transp_cyt_pur"/>
    <property type="match status" value="1"/>
</dbReference>
<feature type="transmembrane region" description="Helical" evidence="6">
    <location>
        <begin position="286"/>
        <end position="305"/>
    </location>
</feature>
<dbReference type="InterPro" id="IPR045225">
    <property type="entry name" value="Uracil/uridine/allantoin_perm"/>
</dbReference>
<evidence type="ECO:0000256" key="3">
    <source>
        <dbReference type="ARBA" id="ARBA00022692"/>
    </source>
</evidence>
<feature type="transmembrane region" description="Helical" evidence="6">
    <location>
        <begin position="326"/>
        <end position="346"/>
    </location>
</feature>
<feature type="transmembrane region" description="Helical" evidence="6">
    <location>
        <begin position="26"/>
        <end position="45"/>
    </location>
</feature>
<sequence>MSVSYKDHPDLLPIPNDKRTTTGWQYVLMILSMAITTSIFFLGWISEILGLNLLQTVVAAFIGNTVVAIVMYLNGYVGVKYGIPFPVQLRPSFGYRGSLLPLLVRAIVSVFWYGVDGYIAAWAMTEMILVLLGKPPEWITANRLFYAPYTFIFYLLLVWIFGYYRITGIKYFDTVAGPLLLIFFGWFTFYMTGIPNMPGKMPTWTGGGVSWVSNAFFLAVAIQTAWWGTIALNVSDICRWNKSTSSLISGHVLGLIIPQIVGTALGFIATTLAGGNYSPIDIIAKYSPSAAIAFFGLIFAFMATASTNLTGDVPAATNAIIRITRLGWVKSLTIATILAWLLIGPYSMVNWKQSLDVADYLTNFNWYYSMWLGPIAGVMVVDFWLVRKKEYILDELYNIGPQGKYWYSGGINWIGVGSFLAGIIGEYLISGARGTIQFYYGIPVPGEELAWYYGFFISLFLYWLLALAFKEYALPEKYSKKQ</sequence>
<keyword evidence="4 6" id="KW-1133">Transmembrane helix</keyword>
<keyword evidence="3 6" id="KW-0812">Transmembrane</keyword>
<gene>
    <name evidence="7" type="ORF">ENW83_00675</name>
</gene>
<protein>
    <submittedName>
        <fullName evidence="7">Uncharacterized protein</fullName>
    </submittedName>
</protein>
<feature type="transmembrane region" description="Helical" evidence="6">
    <location>
        <begin position="171"/>
        <end position="191"/>
    </location>
</feature>
<evidence type="ECO:0000256" key="6">
    <source>
        <dbReference type="SAM" id="Phobius"/>
    </source>
</evidence>
<accession>A0A7J3SLD7</accession>
<evidence type="ECO:0000256" key="2">
    <source>
        <dbReference type="ARBA" id="ARBA00008974"/>
    </source>
</evidence>
<feature type="transmembrane region" description="Helical" evidence="6">
    <location>
        <begin position="57"/>
        <end position="79"/>
    </location>
</feature>
<dbReference type="GO" id="GO:0015205">
    <property type="term" value="F:nucleobase transmembrane transporter activity"/>
    <property type="evidence" value="ECO:0007669"/>
    <property type="project" value="TreeGrafter"/>
</dbReference>
<feature type="transmembrane region" description="Helical" evidence="6">
    <location>
        <begin position="405"/>
        <end position="429"/>
    </location>
</feature>
<dbReference type="GO" id="GO:0005886">
    <property type="term" value="C:plasma membrane"/>
    <property type="evidence" value="ECO:0007669"/>
    <property type="project" value="TreeGrafter"/>
</dbReference>
<feature type="transmembrane region" description="Helical" evidence="6">
    <location>
        <begin position="211"/>
        <end position="232"/>
    </location>
</feature>
<dbReference type="InterPro" id="IPR001248">
    <property type="entry name" value="Pur-cyt_permease"/>
</dbReference>
<dbReference type="AlphaFoldDB" id="A0A7J3SLD7"/>
<feature type="transmembrane region" description="Helical" evidence="6">
    <location>
        <begin position="252"/>
        <end position="274"/>
    </location>
</feature>
<comment type="subcellular location">
    <subcellularLocation>
        <location evidence="1">Membrane</location>
        <topology evidence="1">Multi-pass membrane protein</topology>
    </subcellularLocation>
</comment>
<feature type="transmembrane region" description="Helical" evidence="6">
    <location>
        <begin position="99"/>
        <end position="124"/>
    </location>
</feature>
<feature type="transmembrane region" description="Helical" evidence="6">
    <location>
        <begin position="449"/>
        <end position="469"/>
    </location>
</feature>
<reference evidence="7" key="1">
    <citation type="journal article" date="2020" name="mSystems">
        <title>Genome- and Community-Level Interaction Insights into Carbon Utilization and Element Cycling Functions of Hydrothermarchaeota in Hydrothermal Sediment.</title>
        <authorList>
            <person name="Zhou Z."/>
            <person name="Liu Y."/>
            <person name="Xu W."/>
            <person name="Pan J."/>
            <person name="Luo Z.H."/>
            <person name="Li M."/>
        </authorList>
    </citation>
    <scope>NUCLEOTIDE SEQUENCE [LARGE SCALE GENOMIC DNA]</scope>
    <source>
        <strain evidence="7">SpSt-885</strain>
    </source>
</reference>
<evidence type="ECO:0000313" key="7">
    <source>
        <dbReference type="EMBL" id="HGZ59709.1"/>
    </source>
</evidence>